<evidence type="ECO:0000313" key="1">
    <source>
        <dbReference type="EMBL" id="JAH89386.1"/>
    </source>
</evidence>
<accession>A0A0E9WGI2</accession>
<dbReference type="EMBL" id="GBXM01019191">
    <property type="protein sequence ID" value="JAH89386.1"/>
    <property type="molecule type" value="Transcribed_RNA"/>
</dbReference>
<protein>
    <submittedName>
        <fullName evidence="1">Uncharacterized protein</fullName>
    </submittedName>
</protein>
<organism evidence="1">
    <name type="scientific">Anguilla anguilla</name>
    <name type="common">European freshwater eel</name>
    <name type="synonym">Muraena anguilla</name>
    <dbReference type="NCBI Taxonomy" id="7936"/>
    <lineage>
        <taxon>Eukaryota</taxon>
        <taxon>Metazoa</taxon>
        <taxon>Chordata</taxon>
        <taxon>Craniata</taxon>
        <taxon>Vertebrata</taxon>
        <taxon>Euteleostomi</taxon>
        <taxon>Actinopterygii</taxon>
        <taxon>Neopterygii</taxon>
        <taxon>Teleostei</taxon>
        <taxon>Anguilliformes</taxon>
        <taxon>Anguillidae</taxon>
        <taxon>Anguilla</taxon>
    </lineage>
</organism>
<reference evidence="1" key="2">
    <citation type="journal article" date="2015" name="Fish Shellfish Immunol.">
        <title>Early steps in the European eel (Anguilla anguilla)-Vibrio vulnificus interaction in the gills: Role of the RtxA13 toxin.</title>
        <authorList>
            <person name="Callol A."/>
            <person name="Pajuelo D."/>
            <person name="Ebbesson L."/>
            <person name="Teles M."/>
            <person name="MacKenzie S."/>
            <person name="Amaro C."/>
        </authorList>
    </citation>
    <scope>NUCLEOTIDE SEQUENCE</scope>
</reference>
<name>A0A0E9WGI2_ANGAN</name>
<proteinExistence type="predicted"/>
<dbReference type="AlphaFoldDB" id="A0A0E9WGI2"/>
<reference evidence="1" key="1">
    <citation type="submission" date="2014-11" db="EMBL/GenBank/DDBJ databases">
        <authorList>
            <person name="Amaro Gonzalez C."/>
        </authorList>
    </citation>
    <scope>NUCLEOTIDE SEQUENCE</scope>
</reference>
<sequence length="84" mass="9664">MPMLLSVIQKYGIIKRAPGTKKTRLGNRATSINVIKKPPQEIQIRCKVKALKILSLLSCRIHFRNDHMVQVCLLCPSYHIFHLL</sequence>